<dbReference type="GO" id="GO:0016887">
    <property type="term" value="F:ATP hydrolysis activity"/>
    <property type="evidence" value="ECO:0007669"/>
    <property type="project" value="InterPro"/>
</dbReference>
<feature type="domain" description="ABC transporter" evidence="4">
    <location>
        <begin position="6"/>
        <end position="226"/>
    </location>
</feature>
<dbReference type="GO" id="GO:0098796">
    <property type="term" value="C:membrane protein complex"/>
    <property type="evidence" value="ECO:0007669"/>
    <property type="project" value="UniProtKB-ARBA"/>
</dbReference>
<evidence type="ECO:0000256" key="3">
    <source>
        <dbReference type="ARBA" id="ARBA00022840"/>
    </source>
</evidence>
<sequence>MMEIIMEMQDVWKIYRMGDFDVPALAGIDLVIKKSEFVAITGPSGCGKSTMLNMIGCLDMPTRGKVLLEGRNISEFKSDELARIRGKKIGFIFQTFNLYPTLTAIANIQLPMRIHEFPEVEIENTSRKLLEMVGLSERGNHFPAQLSGGQQQRVAVARALSTGPSILLADEPTGNLDTKSGGEVMDVFKRLNTEGLTIVMITHDPKIAGYAGRVVKMLDGKIVGET</sequence>
<name>A0A0P7ZHR6_9EURY</name>
<accession>A0A0P7ZHR6</accession>
<dbReference type="InterPro" id="IPR003593">
    <property type="entry name" value="AAA+_ATPase"/>
</dbReference>
<dbReference type="SUPFAM" id="SSF52540">
    <property type="entry name" value="P-loop containing nucleoside triphosphate hydrolases"/>
    <property type="match status" value="1"/>
</dbReference>
<dbReference type="Proteomes" id="UP000050360">
    <property type="component" value="Unassembled WGS sequence"/>
</dbReference>
<dbReference type="GO" id="GO:0005886">
    <property type="term" value="C:plasma membrane"/>
    <property type="evidence" value="ECO:0007669"/>
    <property type="project" value="TreeGrafter"/>
</dbReference>
<dbReference type="Pfam" id="PF00005">
    <property type="entry name" value="ABC_tran"/>
    <property type="match status" value="1"/>
</dbReference>
<evidence type="ECO:0000256" key="2">
    <source>
        <dbReference type="ARBA" id="ARBA00022741"/>
    </source>
</evidence>
<dbReference type="InterPro" id="IPR017871">
    <property type="entry name" value="ABC_transporter-like_CS"/>
</dbReference>
<dbReference type="EMBL" id="LKCM01000078">
    <property type="protein sequence ID" value="KPQ44519.1"/>
    <property type="molecule type" value="Genomic_DNA"/>
</dbReference>
<dbReference type="PANTHER" id="PTHR24220:SF86">
    <property type="entry name" value="ABC TRANSPORTER ABCH.1"/>
    <property type="match status" value="1"/>
</dbReference>
<dbReference type="PROSITE" id="PS00211">
    <property type="entry name" value="ABC_TRANSPORTER_1"/>
    <property type="match status" value="1"/>
</dbReference>
<dbReference type="FunFam" id="3.40.50.300:FF:000032">
    <property type="entry name" value="Export ABC transporter ATP-binding protein"/>
    <property type="match status" value="1"/>
</dbReference>
<dbReference type="InterPro" id="IPR027417">
    <property type="entry name" value="P-loop_NTPase"/>
</dbReference>
<dbReference type="InterPro" id="IPR015854">
    <property type="entry name" value="ABC_transpr_LolD-like"/>
</dbReference>
<dbReference type="InterPro" id="IPR003439">
    <property type="entry name" value="ABC_transporter-like_ATP-bd"/>
</dbReference>
<evidence type="ECO:0000256" key="1">
    <source>
        <dbReference type="ARBA" id="ARBA00022448"/>
    </source>
</evidence>
<comment type="caution">
    <text evidence="5">The sequence shown here is derived from an EMBL/GenBank/DDBJ whole genome shotgun (WGS) entry which is preliminary data.</text>
</comment>
<evidence type="ECO:0000259" key="4">
    <source>
        <dbReference type="PROSITE" id="PS50893"/>
    </source>
</evidence>
<evidence type="ECO:0000313" key="5">
    <source>
        <dbReference type="EMBL" id="KPQ44519.1"/>
    </source>
</evidence>
<dbReference type="CDD" id="cd03255">
    <property type="entry name" value="ABC_MJ0796_LolCDE_FtsE"/>
    <property type="match status" value="1"/>
</dbReference>
<gene>
    <name evidence="5" type="ORF">MPEBLZ_00886</name>
</gene>
<protein>
    <submittedName>
        <fullName evidence="5">ABC transporter, ATP-binding protein</fullName>
    </submittedName>
</protein>
<keyword evidence="2" id="KW-0547">Nucleotide-binding</keyword>
<proteinExistence type="predicted"/>
<dbReference type="InterPro" id="IPR017911">
    <property type="entry name" value="MacB-like_ATP-bd"/>
</dbReference>
<dbReference type="PANTHER" id="PTHR24220">
    <property type="entry name" value="IMPORT ATP-BINDING PROTEIN"/>
    <property type="match status" value="1"/>
</dbReference>
<dbReference type="GO" id="GO:0022857">
    <property type="term" value="F:transmembrane transporter activity"/>
    <property type="evidence" value="ECO:0007669"/>
    <property type="project" value="TreeGrafter"/>
</dbReference>
<dbReference type="SMART" id="SM00382">
    <property type="entry name" value="AAA"/>
    <property type="match status" value="1"/>
</dbReference>
<dbReference type="Gene3D" id="3.40.50.300">
    <property type="entry name" value="P-loop containing nucleotide triphosphate hydrolases"/>
    <property type="match status" value="1"/>
</dbReference>
<organism evidence="5 6">
    <name type="scientific">Candidatus Methanoperedens nitratireducens</name>
    <dbReference type="NCBI Taxonomy" id="1392998"/>
    <lineage>
        <taxon>Archaea</taxon>
        <taxon>Methanobacteriati</taxon>
        <taxon>Methanobacteriota</taxon>
        <taxon>Stenosarchaea group</taxon>
        <taxon>Methanomicrobia</taxon>
        <taxon>Methanosarcinales</taxon>
        <taxon>ANME-2 cluster</taxon>
        <taxon>Candidatus Methanoperedentaceae</taxon>
        <taxon>Candidatus Methanoperedens</taxon>
    </lineage>
</organism>
<dbReference type="PROSITE" id="PS50893">
    <property type="entry name" value="ABC_TRANSPORTER_2"/>
    <property type="match status" value="1"/>
</dbReference>
<dbReference type="GO" id="GO:0005524">
    <property type="term" value="F:ATP binding"/>
    <property type="evidence" value="ECO:0007669"/>
    <property type="project" value="UniProtKB-KW"/>
</dbReference>
<keyword evidence="3 5" id="KW-0067">ATP-binding</keyword>
<keyword evidence="1" id="KW-0813">Transport</keyword>
<evidence type="ECO:0000313" key="6">
    <source>
        <dbReference type="Proteomes" id="UP000050360"/>
    </source>
</evidence>
<reference evidence="5 6" key="1">
    <citation type="submission" date="2015-09" db="EMBL/GenBank/DDBJ databases">
        <title>A metagenomics-based metabolic model of nitrate-dependent anaerobic oxidation of methane by Methanoperedens-like archaea.</title>
        <authorList>
            <person name="Arshad A."/>
            <person name="Speth D.R."/>
            <person name="De Graaf R.M."/>
            <person name="Op Den Camp H.J."/>
            <person name="Jetten M.S."/>
            <person name="Welte C.U."/>
        </authorList>
    </citation>
    <scope>NUCLEOTIDE SEQUENCE [LARGE SCALE GENOMIC DNA]</scope>
</reference>
<dbReference type="AlphaFoldDB" id="A0A0P7ZHR6"/>